<dbReference type="GO" id="GO:0005975">
    <property type="term" value="P:carbohydrate metabolic process"/>
    <property type="evidence" value="ECO:0007669"/>
    <property type="project" value="InterPro"/>
</dbReference>
<name>A0A7D5YF96_9ACTN</name>
<feature type="region of interest" description="Disordered" evidence="2">
    <location>
        <begin position="272"/>
        <end position="300"/>
    </location>
</feature>
<feature type="region of interest" description="Disordered" evidence="2">
    <location>
        <begin position="1"/>
        <end position="23"/>
    </location>
</feature>
<dbReference type="Pfam" id="PF03067">
    <property type="entry name" value="LPMO_10"/>
    <property type="match status" value="1"/>
</dbReference>
<dbReference type="InterPro" id="IPR051024">
    <property type="entry name" value="GlcNAc_Chitin_IntDeg"/>
</dbReference>
<organism evidence="5">
    <name type="scientific">Micromonospora carbonacea</name>
    <dbReference type="NCBI Taxonomy" id="47853"/>
    <lineage>
        <taxon>Bacteria</taxon>
        <taxon>Bacillati</taxon>
        <taxon>Actinomycetota</taxon>
        <taxon>Actinomycetes</taxon>
        <taxon>Micromonosporales</taxon>
        <taxon>Micromonosporaceae</taxon>
        <taxon>Micromonospora</taxon>
    </lineage>
</organism>
<evidence type="ECO:0000256" key="2">
    <source>
        <dbReference type="SAM" id="MobiDB-lite"/>
    </source>
</evidence>
<feature type="compositionally biased region" description="Pro residues" evidence="2">
    <location>
        <begin position="274"/>
        <end position="295"/>
    </location>
</feature>
<protein>
    <submittedName>
        <fullName evidence="5">Lytic polysaccharide monooxygenase</fullName>
    </submittedName>
</protein>
<dbReference type="SUPFAM" id="SSF49384">
    <property type="entry name" value="Carbohydrate-binding domain"/>
    <property type="match status" value="1"/>
</dbReference>
<dbReference type="GO" id="GO:0004497">
    <property type="term" value="F:monooxygenase activity"/>
    <property type="evidence" value="ECO:0007669"/>
    <property type="project" value="UniProtKB-KW"/>
</dbReference>
<evidence type="ECO:0000259" key="4">
    <source>
        <dbReference type="PROSITE" id="PS51173"/>
    </source>
</evidence>
<keyword evidence="3" id="KW-0812">Transmembrane</keyword>
<dbReference type="InterPro" id="IPR004302">
    <property type="entry name" value="Cellulose/chitin-bd_N"/>
</dbReference>
<evidence type="ECO:0000313" key="5">
    <source>
        <dbReference type="EMBL" id="QLK00134.1"/>
    </source>
</evidence>
<dbReference type="GO" id="GO:0030247">
    <property type="term" value="F:polysaccharide binding"/>
    <property type="evidence" value="ECO:0007669"/>
    <property type="project" value="UniProtKB-UniRule"/>
</dbReference>
<keyword evidence="1" id="KW-0732">Signal</keyword>
<dbReference type="PROSITE" id="PS51173">
    <property type="entry name" value="CBM2"/>
    <property type="match status" value="1"/>
</dbReference>
<dbReference type="InterPro" id="IPR014756">
    <property type="entry name" value="Ig_E-set"/>
</dbReference>
<dbReference type="EMBL" id="CP058905">
    <property type="protein sequence ID" value="QLK00134.1"/>
    <property type="molecule type" value="Genomic_DNA"/>
</dbReference>
<keyword evidence="3" id="KW-1133">Transmembrane helix</keyword>
<sequence length="396" mass="41574">MHVGVCQAGPQREPPNQARERATPGCPGVVVRLSLEGSVSTLVQPRRIPLVAWLLAVGAATVLLLTTALANPAAAHGSTVDPASRNYGCWARWGADFQNPAMATEDPMCWQAWQYNSSAMWNWNGLYREGVAGNHQAAIPDGQLCSAGRTGDGRYNSLDAVGAWKTTNVANSFRVKLWDQASHGADYIRVYVTKQGFDALTKPLAWGDLELVGQIGNTPASQWPTKESQGVSIQIPANAPGRTGRHIVYTIWQASHSDQSYYLCSDVNFGGTTTPPPTTPPPTTPPPTTPPPTTPPASAGCSAVYKPVGQWSGGFQGEVEVTAGSGAIRGWTVTWRWAGGQQIISSWSATVTTSGSTVTARNANYNGTLAAGGKASFGFTGSGAASTPTLSCTATA</sequence>
<dbReference type="InterPro" id="IPR008965">
    <property type="entry name" value="CBM2/CBM3_carb-bd_dom_sf"/>
</dbReference>
<dbReference type="InterPro" id="IPR001919">
    <property type="entry name" value="CBD2"/>
</dbReference>
<reference evidence="5" key="1">
    <citation type="submission" date="2020-08" db="EMBL/GenBank/DDBJ databases">
        <title>A bifunctional nitrone conjugated secondary metabolite targeting the ribosome.</title>
        <authorList>
            <person name="Limbrick E.M."/>
            <person name="Graf M."/>
            <person name="Derewacz D.K."/>
            <person name="Nguyen F."/>
            <person name="Spraggins J.M."/>
            <person name="Wieland M."/>
            <person name="Ynigez-Gutierrez A.E."/>
            <person name="Reisman B.J."/>
            <person name="Zinshteyn B."/>
            <person name="McCulloch K."/>
            <person name="Iverson T.M."/>
            <person name="Green R."/>
            <person name="Wilson D.N."/>
            <person name="Bachmann B.O."/>
        </authorList>
    </citation>
    <scope>NUCLEOTIDE SEQUENCE</scope>
    <source>
        <strain evidence="5">Africana</strain>
    </source>
</reference>
<feature type="transmembrane region" description="Helical" evidence="3">
    <location>
        <begin position="50"/>
        <end position="70"/>
    </location>
</feature>
<proteinExistence type="predicted"/>
<dbReference type="AlphaFoldDB" id="A0A7D5YF96"/>
<feature type="domain" description="CBM2" evidence="4">
    <location>
        <begin position="294"/>
        <end position="395"/>
    </location>
</feature>
<evidence type="ECO:0000256" key="1">
    <source>
        <dbReference type="ARBA" id="ARBA00022729"/>
    </source>
</evidence>
<dbReference type="InterPro" id="IPR012291">
    <property type="entry name" value="CBM2_carb-bd_dom_sf"/>
</dbReference>
<keyword evidence="5" id="KW-0503">Monooxygenase</keyword>
<keyword evidence="5" id="KW-0560">Oxidoreductase</keyword>
<dbReference type="SMART" id="SM00637">
    <property type="entry name" value="CBD_II"/>
    <property type="match status" value="1"/>
</dbReference>
<dbReference type="PANTHER" id="PTHR34823">
    <property type="entry name" value="GLCNAC-BINDING PROTEIN A"/>
    <property type="match status" value="1"/>
</dbReference>
<dbReference type="Gene3D" id="2.60.40.290">
    <property type="match status" value="1"/>
</dbReference>
<dbReference type="GO" id="GO:0004553">
    <property type="term" value="F:hydrolase activity, hydrolyzing O-glycosyl compounds"/>
    <property type="evidence" value="ECO:0007669"/>
    <property type="project" value="InterPro"/>
</dbReference>
<dbReference type="Gene3D" id="2.70.50.50">
    <property type="entry name" value="chitin-binding protein cbp21"/>
    <property type="match status" value="1"/>
</dbReference>
<accession>A0A7D5YF96</accession>
<dbReference type="PANTHER" id="PTHR34823:SF1">
    <property type="entry name" value="CHITIN-BINDING TYPE-4 DOMAIN-CONTAINING PROTEIN"/>
    <property type="match status" value="1"/>
</dbReference>
<keyword evidence="3" id="KW-0472">Membrane</keyword>
<dbReference type="SUPFAM" id="SSF81296">
    <property type="entry name" value="E set domains"/>
    <property type="match status" value="1"/>
</dbReference>
<dbReference type="Pfam" id="PF00553">
    <property type="entry name" value="CBM_2"/>
    <property type="match status" value="1"/>
</dbReference>
<evidence type="ECO:0000256" key="3">
    <source>
        <dbReference type="SAM" id="Phobius"/>
    </source>
</evidence>
<gene>
    <name evidence="5" type="ORF">HZU44_08820</name>
</gene>
<dbReference type="CDD" id="cd21177">
    <property type="entry name" value="LPMO_AA10"/>
    <property type="match status" value="1"/>
</dbReference>